<protein>
    <submittedName>
        <fullName evidence="3">IS110 family transposase</fullName>
    </submittedName>
</protein>
<dbReference type="PANTHER" id="PTHR33055">
    <property type="entry name" value="TRANSPOSASE FOR INSERTION SEQUENCE ELEMENT IS1111A"/>
    <property type="match status" value="1"/>
</dbReference>
<dbReference type="RefSeq" id="WP_120332282.1">
    <property type="nucleotide sequence ID" value="NZ_RAQQ01000063.1"/>
</dbReference>
<dbReference type="Pfam" id="PF02371">
    <property type="entry name" value="Transposase_20"/>
    <property type="match status" value="1"/>
</dbReference>
<dbReference type="EMBL" id="RAQQ01000063">
    <property type="protein sequence ID" value="RKF19164.1"/>
    <property type="molecule type" value="Genomic_DNA"/>
</dbReference>
<evidence type="ECO:0000313" key="3">
    <source>
        <dbReference type="EMBL" id="RKF19164.1"/>
    </source>
</evidence>
<reference evidence="3 4" key="1">
    <citation type="journal article" date="2018" name="Int. J. Syst. Evol. Microbiol.">
        <title>Micromonospora globbae sp. nov., an endophytic actinomycete isolated from roots of Globba winitii C. H. Wright.</title>
        <authorList>
            <person name="Kuncharoen N."/>
            <person name="Pittayakhajonwut P."/>
            <person name="Tanasupawat S."/>
        </authorList>
    </citation>
    <scope>NUCLEOTIDE SEQUENCE [LARGE SCALE GENOMIC DNA]</scope>
    <source>
        <strain evidence="3 4">WPS1-2</strain>
    </source>
</reference>
<dbReference type="GO" id="GO:0006313">
    <property type="term" value="P:DNA transposition"/>
    <property type="evidence" value="ECO:0007669"/>
    <property type="project" value="InterPro"/>
</dbReference>
<dbReference type="NCBIfam" id="NF033542">
    <property type="entry name" value="transpos_IS110"/>
    <property type="match status" value="1"/>
</dbReference>
<evidence type="ECO:0000259" key="2">
    <source>
        <dbReference type="Pfam" id="PF02371"/>
    </source>
</evidence>
<feature type="domain" description="Transposase IS110-like N-terminal" evidence="1">
    <location>
        <begin position="13"/>
        <end position="167"/>
    </location>
</feature>
<sequence>MSREEEELERAWIGIDAGKAAHHATAVDDHGRVIWSQRVANDQEAIENLVAKGRGTGQDVTWAIDLAGSPAALVIALLLSAEQRLVYVPGRTVHRMSGAFRGEGKTDAKDAWIIAETARMRRDLSALTLKPDLIAELAVLTAHRADLTTDWTRTITRLRDYLTGTFPALEKVFNFAKRGPLILLSLYQTPEAIRQAGHEQITARLKERRARRAVVLADKACAAAAAQTVELPGQRMTARLVQQMADYLLDLHRRIQELDSEIAELFGQHPQAKIILSMPGMGPVLGAEFLAAIGDTRNFRDADHLAAFAGLAPVPRESGRRVGIMCRPKHYSRTLRRVFYMSALTSLKFDGPNREYFDRKRAEGRKPRQALIALARRRVDVLWALLRDSRCFQQAAPASAA</sequence>
<dbReference type="AlphaFoldDB" id="A0A420EES4"/>
<proteinExistence type="predicted"/>
<dbReference type="InterPro" id="IPR047650">
    <property type="entry name" value="Transpos_IS110"/>
</dbReference>
<organism evidence="3 4">
    <name type="scientific">Micromonospora globbae</name>
    <dbReference type="NCBI Taxonomy" id="1894969"/>
    <lineage>
        <taxon>Bacteria</taxon>
        <taxon>Bacillati</taxon>
        <taxon>Actinomycetota</taxon>
        <taxon>Actinomycetes</taxon>
        <taxon>Micromonosporales</taxon>
        <taxon>Micromonosporaceae</taxon>
        <taxon>Micromonospora</taxon>
    </lineage>
</organism>
<dbReference type="InterPro" id="IPR003346">
    <property type="entry name" value="Transposase_20"/>
</dbReference>
<dbReference type="InterPro" id="IPR002525">
    <property type="entry name" value="Transp_IS110-like_N"/>
</dbReference>
<evidence type="ECO:0000313" key="4">
    <source>
        <dbReference type="Proteomes" id="UP000285744"/>
    </source>
</evidence>
<accession>A0A420EES4</accession>
<feature type="domain" description="Transposase IS116/IS110/IS902 C-terminal" evidence="2">
    <location>
        <begin position="273"/>
        <end position="356"/>
    </location>
</feature>
<dbReference type="GO" id="GO:0003677">
    <property type="term" value="F:DNA binding"/>
    <property type="evidence" value="ECO:0007669"/>
    <property type="project" value="InterPro"/>
</dbReference>
<dbReference type="PANTHER" id="PTHR33055:SF3">
    <property type="entry name" value="PUTATIVE TRANSPOSASE FOR IS117-RELATED"/>
    <property type="match status" value="1"/>
</dbReference>
<comment type="caution">
    <text evidence="3">The sequence shown here is derived from an EMBL/GenBank/DDBJ whole genome shotgun (WGS) entry which is preliminary data.</text>
</comment>
<dbReference type="GO" id="GO:0004803">
    <property type="term" value="F:transposase activity"/>
    <property type="evidence" value="ECO:0007669"/>
    <property type="project" value="InterPro"/>
</dbReference>
<name>A0A420EES4_9ACTN</name>
<dbReference type="OrthoDB" id="3188901at2"/>
<dbReference type="Pfam" id="PF01548">
    <property type="entry name" value="DEDD_Tnp_IS110"/>
    <property type="match status" value="1"/>
</dbReference>
<evidence type="ECO:0000259" key="1">
    <source>
        <dbReference type="Pfam" id="PF01548"/>
    </source>
</evidence>
<gene>
    <name evidence="3" type="ORF">D7I43_31965</name>
</gene>
<dbReference type="Proteomes" id="UP000285744">
    <property type="component" value="Unassembled WGS sequence"/>
</dbReference>